<accession>A0A2J6RG12</accession>
<dbReference type="InterPro" id="IPR000210">
    <property type="entry name" value="BTB/POZ_dom"/>
</dbReference>
<keyword evidence="4" id="KW-1185">Reference proteome</keyword>
<name>A0A2J6RG12_HYAVF</name>
<dbReference type="SUPFAM" id="SSF54695">
    <property type="entry name" value="POZ domain"/>
    <property type="match status" value="1"/>
</dbReference>
<dbReference type="OrthoDB" id="6359816at2759"/>
<protein>
    <recommendedName>
        <fullName evidence="2">BTB domain-containing protein</fullName>
    </recommendedName>
</protein>
<feature type="domain" description="BTB" evidence="2">
    <location>
        <begin position="60"/>
        <end position="128"/>
    </location>
</feature>
<sequence length="315" mass="36491">MIYLQSQKLGTKMMNMKIKRSSTKKSTMQQGSPRSAFKSVVSCSKPPSWVDELMASGKYTDLHIHCANVTFEAHRAVICSRSTVIANFVDVLTPDEQNIRRLDLTHDGILVVQELLYWMYTSNYSDCRDFCLAKEKKAGPKNETESSFSRRRSMATNHHATKSNSESRRQTLTPECLIFNIKMFLAAITYQLPELKILAKEKYVFAMTCFWDSEEFVQSVGLLWSNTKGTEEDLKDKVAQVVFENMERLEKYEEFRTILWGEHSQLFREKDFARDLLVAGRRVVRIRNDEKGRESEEEHGKVAQGFMEKVFRCKG</sequence>
<evidence type="ECO:0000259" key="2">
    <source>
        <dbReference type="PROSITE" id="PS50097"/>
    </source>
</evidence>
<dbReference type="EMBL" id="KZ613949">
    <property type="protein sequence ID" value="PMD37461.1"/>
    <property type="molecule type" value="Genomic_DNA"/>
</dbReference>
<dbReference type="Gene3D" id="3.30.710.10">
    <property type="entry name" value="Potassium Channel Kv1.1, Chain A"/>
    <property type="match status" value="1"/>
</dbReference>
<dbReference type="InterPro" id="IPR011333">
    <property type="entry name" value="SKP1/BTB/POZ_sf"/>
</dbReference>
<proteinExistence type="predicted"/>
<dbReference type="PANTHER" id="PTHR47843:SF5">
    <property type="entry name" value="BTB_POZ DOMAIN PROTEIN"/>
    <property type="match status" value="1"/>
</dbReference>
<dbReference type="AlphaFoldDB" id="A0A2J6RG12"/>
<evidence type="ECO:0000256" key="1">
    <source>
        <dbReference type="SAM" id="MobiDB-lite"/>
    </source>
</evidence>
<dbReference type="Pfam" id="PF00651">
    <property type="entry name" value="BTB"/>
    <property type="match status" value="1"/>
</dbReference>
<dbReference type="PROSITE" id="PS50097">
    <property type="entry name" value="BTB"/>
    <property type="match status" value="1"/>
</dbReference>
<feature type="region of interest" description="Disordered" evidence="1">
    <location>
        <begin position="141"/>
        <end position="168"/>
    </location>
</feature>
<dbReference type="Proteomes" id="UP000235786">
    <property type="component" value="Unassembled WGS sequence"/>
</dbReference>
<gene>
    <name evidence="3" type="ORF">L207DRAFT_585797</name>
</gene>
<dbReference type="CDD" id="cd18186">
    <property type="entry name" value="BTB_POZ_ZBTB_KLHL-like"/>
    <property type="match status" value="1"/>
</dbReference>
<dbReference type="PANTHER" id="PTHR47843">
    <property type="entry name" value="BTB DOMAIN-CONTAINING PROTEIN-RELATED"/>
    <property type="match status" value="1"/>
</dbReference>
<feature type="compositionally biased region" description="Polar residues" evidence="1">
    <location>
        <begin position="154"/>
        <end position="164"/>
    </location>
</feature>
<reference evidence="3 4" key="1">
    <citation type="submission" date="2016-04" db="EMBL/GenBank/DDBJ databases">
        <title>A degradative enzymes factory behind the ericoid mycorrhizal symbiosis.</title>
        <authorList>
            <consortium name="DOE Joint Genome Institute"/>
            <person name="Martino E."/>
            <person name="Morin E."/>
            <person name="Grelet G."/>
            <person name="Kuo A."/>
            <person name="Kohler A."/>
            <person name="Daghino S."/>
            <person name="Barry K."/>
            <person name="Choi C."/>
            <person name="Cichocki N."/>
            <person name="Clum A."/>
            <person name="Copeland A."/>
            <person name="Hainaut M."/>
            <person name="Haridas S."/>
            <person name="Labutti K."/>
            <person name="Lindquist E."/>
            <person name="Lipzen A."/>
            <person name="Khouja H.-R."/>
            <person name="Murat C."/>
            <person name="Ohm R."/>
            <person name="Olson A."/>
            <person name="Spatafora J."/>
            <person name="Veneault-Fourrey C."/>
            <person name="Henrissat B."/>
            <person name="Grigoriev I."/>
            <person name="Martin F."/>
            <person name="Perotto S."/>
        </authorList>
    </citation>
    <scope>NUCLEOTIDE SEQUENCE [LARGE SCALE GENOMIC DNA]</scope>
    <source>
        <strain evidence="3 4">F</strain>
    </source>
</reference>
<evidence type="ECO:0000313" key="4">
    <source>
        <dbReference type="Proteomes" id="UP000235786"/>
    </source>
</evidence>
<evidence type="ECO:0000313" key="3">
    <source>
        <dbReference type="EMBL" id="PMD37461.1"/>
    </source>
</evidence>
<organism evidence="3 4">
    <name type="scientific">Hyaloscypha variabilis (strain UAMH 11265 / GT02V1 / F)</name>
    <name type="common">Meliniomyces variabilis</name>
    <dbReference type="NCBI Taxonomy" id="1149755"/>
    <lineage>
        <taxon>Eukaryota</taxon>
        <taxon>Fungi</taxon>
        <taxon>Dikarya</taxon>
        <taxon>Ascomycota</taxon>
        <taxon>Pezizomycotina</taxon>
        <taxon>Leotiomycetes</taxon>
        <taxon>Helotiales</taxon>
        <taxon>Hyaloscyphaceae</taxon>
        <taxon>Hyaloscypha</taxon>
        <taxon>Hyaloscypha variabilis</taxon>
    </lineage>
</organism>